<dbReference type="SUPFAM" id="SSF52096">
    <property type="entry name" value="ClpP/crotonase"/>
    <property type="match status" value="1"/>
</dbReference>
<dbReference type="Pfam" id="PF00378">
    <property type="entry name" value="ECH_1"/>
    <property type="match status" value="1"/>
</dbReference>
<dbReference type="PANTHER" id="PTHR43802">
    <property type="entry name" value="ENOYL-COA HYDRATASE"/>
    <property type="match status" value="1"/>
</dbReference>
<evidence type="ECO:0000313" key="2">
    <source>
        <dbReference type="EMBL" id="MBC2778930.1"/>
    </source>
</evidence>
<dbReference type="Proteomes" id="UP000564378">
    <property type="component" value="Unassembled WGS sequence"/>
</dbReference>
<dbReference type="PANTHER" id="PTHR43802:SF1">
    <property type="entry name" value="IP11341P-RELATED"/>
    <property type="match status" value="1"/>
</dbReference>
<dbReference type="GO" id="GO:0016853">
    <property type="term" value="F:isomerase activity"/>
    <property type="evidence" value="ECO:0007669"/>
    <property type="project" value="UniProtKB-KW"/>
</dbReference>
<evidence type="ECO:0000256" key="1">
    <source>
        <dbReference type="ARBA" id="ARBA00005254"/>
    </source>
</evidence>
<gene>
    <name evidence="2" type="ORF">H6P80_15000</name>
</gene>
<protein>
    <submittedName>
        <fullName evidence="2">Enoyl-CoA hydratase/isomerase family protein</fullName>
    </submittedName>
</protein>
<sequence length="264" mass="28135">MATLQETPVRCAPASLEIDGAVASITLDRAETLNTIDIEMARCLAVLGSQVERNEDIKVLVIRGAGRAFCSGGDIGLFASNLDALAAPIRELLTELHRFLCCLRRMPKLVITSVQGAAAGAGFSLSFMGDMCVASQSARFRPSYAQLGVSPDGGGTIGLVETVGARRALQIFLAEEELSADQAFAFGLVTHVVPEAAIADRTMALARKLAGNGSEVIAATKSLIYQSTRTSVSEQLEAELNRLLICMDTENFRAGVRNFIGKRR</sequence>
<accession>A0A842I3F6</accession>
<dbReference type="AlphaFoldDB" id="A0A842I3F6"/>
<evidence type="ECO:0000313" key="3">
    <source>
        <dbReference type="Proteomes" id="UP000564378"/>
    </source>
</evidence>
<dbReference type="EMBL" id="JACJVJ010000003">
    <property type="protein sequence ID" value="MBC2778930.1"/>
    <property type="molecule type" value="Genomic_DNA"/>
</dbReference>
<dbReference type="InterPro" id="IPR001753">
    <property type="entry name" value="Enoyl-CoA_hydra/iso"/>
</dbReference>
<dbReference type="RefSeq" id="WP_185802236.1">
    <property type="nucleotide sequence ID" value="NZ_JACJVJ010000003.1"/>
</dbReference>
<keyword evidence="2" id="KW-0413">Isomerase</keyword>
<dbReference type="Gene3D" id="3.90.226.10">
    <property type="entry name" value="2-enoyl-CoA Hydratase, Chain A, domain 1"/>
    <property type="match status" value="1"/>
</dbReference>
<name>A0A842I3F6_9SPHN</name>
<comment type="caution">
    <text evidence="2">The sequence shown here is derived from an EMBL/GenBank/DDBJ whole genome shotgun (WGS) entry which is preliminary data.</text>
</comment>
<organism evidence="2 3">
    <name type="scientific">Parasphingopyxis marina</name>
    <dbReference type="NCBI Taxonomy" id="2761622"/>
    <lineage>
        <taxon>Bacteria</taxon>
        <taxon>Pseudomonadati</taxon>
        <taxon>Pseudomonadota</taxon>
        <taxon>Alphaproteobacteria</taxon>
        <taxon>Sphingomonadales</taxon>
        <taxon>Sphingomonadaceae</taxon>
        <taxon>Parasphingopyxis</taxon>
    </lineage>
</organism>
<comment type="similarity">
    <text evidence="1">Belongs to the enoyl-CoA hydratase/isomerase family.</text>
</comment>
<reference evidence="2 3" key="1">
    <citation type="submission" date="2020-08" db="EMBL/GenBank/DDBJ databases">
        <title>Draft genome sequence of Parasphingopyxis sp. GrpM-11.</title>
        <authorList>
            <person name="Oh J."/>
            <person name="Roh D.-H."/>
        </authorList>
    </citation>
    <scope>NUCLEOTIDE SEQUENCE [LARGE SCALE GENOMIC DNA]</scope>
    <source>
        <strain evidence="2 3">GrpM-11</strain>
    </source>
</reference>
<proteinExistence type="inferred from homology"/>
<keyword evidence="3" id="KW-1185">Reference proteome</keyword>
<dbReference type="CDD" id="cd06558">
    <property type="entry name" value="crotonase-like"/>
    <property type="match status" value="1"/>
</dbReference>
<dbReference type="InterPro" id="IPR029045">
    <property type="entry name" value="ClpP/crotonase-like_dom_sf"/>
</dbReference>